<gene>
    <name evidence="1" type="ORF">SHI21_12170</name>
</gene>
<dbReference type="EMBL" id="JAYGJQ010000002">
    <property type="protein sequence ID" value="MEA9356971.1"/>
    <property type="molecule type" value="Genomic_DNA"/>
</dbReference>
<evidence type="ECO:0000313" key="2">
    <source>
        <dbReference type="Proteomes" id="UP001302274"/>
    </source>
</evidence>
<comment type="caution">
    <text evidence="1">The sequence shown here is derived from an EMBL/GenBank/DDBJ whole genome shotgun (WGS) entry which is preliminary data.</text>
</comment>
<evidence type="ECO:0008006" key="3">
    <source>
        <dbReference type="Google" id="ProtNLM"/>
    </source>
</evidence>
<sequence>MIKLITLITVLIFSLPAFSFEMGSYHNKMADESTGCWIEVLSNSASIKADGHCYTEQGMSYNIIGLVRMNYGLYEYKFEMDGELFINKIIVSKDLISFKIYNIETSEMVQDEYLKYINDNQVQYYLSYFDFRGDRDVRFDITLDREVE</sequence>
<proteinExistence type="predicted"/>
<keyword evidence="2" id="KW-1185">Reference proteome</keyword>
<protein>
    <recommendedName>
        <fullName evidence="3">Secreted protein</fullName>
    </recommendedName>
</protein>
<dbReference type="RefSeq" id="WP_323576865.1">
    <property type="nucleotide sequence ID" value="NZ_JAYGJQ010000002.1"/>
</dbReference>
<name>A0ABU5VVJ1_9BACT</name>
<evidence type="ECO:0000313" key="1">
    <source>
        <dbReference type="EMBL" id="MEA9356971.1"/>
    </source>
</evidence>
<organism evidence="1 2">
    <name type="scientific">Bacteriovorax antarcticus</name>
    <dbReference type="NCBI Taxonomy" id="3088717"/>
    <lineage>
        <taxon>Bacteria</taxon>
        <taxon>Pseudomonadati</taxon>
        <taxon>Bdellovibrionota</taxon>
        <taxon>Bacteriovoracia</taxon>
        <taxon>Bacteriovoracales</taxon>
        <taxon>Bacteriovoracaceae</taxon>
        <taxon>Bacteriovorax</taxon>
    </lineage>
</organism>
<dbReference type="Proteomes" id="UP001302274">
    <property type="component" value="Unassembled WGS sequence"/>
</dbReference>
<accession>A0ABU5VVJ1</accession>
<reference evidence="1 2" key="1">
    <citation type="submission" date="2023-11" db="EMBL/GenBank/DDBJ databases">
        <title>A Novel Polar Bacteriovorax (B. antarcticus) Isolated from the Biocrust in Antarctica.</title>
        <authorList>
            <person name="Mun W."/>
            <person name="Choi S.Y."/>
            <person name="Mitchell R.J."/>
        </authorList>
    </citation>
    <scope>NUCLEOTIDE SEQUENCE [LARGE SCALE GENOMIC DNA]</scope>
    <source>
        <strain evidence="1 2">PP10</strain>
    </source>
</reference>